<evidence type="ECO:0000313" key="1">
    <source>
        <dbReference type="Proteomes" id="UP000025227"/>
    </source>
</evidence>
<dbReference type="Gene3D" id="3.30.420.10">
    <property type="entry name" value="Ribonuclease H-like superfamily/Ribonuclease H"/>
    <property type="match status" value="1"/>
</dbReference>
<reference evidence="2" key="1">
    <citation type="submission" date="2020-12" db="UniProtKB">
        <authorList>
            <consortium name="WormBaseParasite"/>
        </authorList>
    </citation>
    <scope>IDENTIFICATION</scope>
    <source>
        <strain evidence="2">MHco3</strain>
    </source>
</reference>
<sequence length="95" mass="10898">MILRTCIVCKKTNALPYRYPDMPNPPDEGVTKSRPLQNIGLDYLGLLRYRDTFTTSAKIWICLFTCMATRATHLGLVLNNTTQEFLLAFRRFVAP</sequence>
<accession>A0A7I4YL15</accession>
<evidence type="ECO:0000313" key="2">
    <source>
        <dbReference type="WBParaSite" id="HCON_00106790-00001"/>
    </source>
</evidence>
<name>A0A7I4YL15_HAECO</name>
<dbReference type="WBParaSite" id="HCON_00106790-00001">
    <property type="protein sequence ID" value="HCON_00106790-00001"/>
    <property type="gene ID" value="HCON_00106790"/>
</dbReference>
<keyword evidence="1" id="KW-1185">Reference proteome</keyword>
<proteinExistence type="predicted"/>
<dbReference type="GO" id="GO:0003676">
    <property type="term" value="F:nucleic acid binding"/>
    <property type="evidence" value="ECO:0007669"/>
    <property type="project" value="InterPro"/>
</dbReference>
<protein>
    <submittedName>
        <fullName evidence="2">DUF1624 domain-containing protein</fullName>
    </submittedName>
</protein>
<dbReference type="Proteomes" id="UP000025227">
    <property type="component" value="Unplaced"/>
</dbReference>
<dbReference type="AlphaFoldDB" id="A0A7I4YL15"/>
<organism evidence="1 2">
    <name type="scientific">Haemonchus contortus</name>
    <name type="common">Barber pole worm</name>
    <dbReference type="NCBI Taxonomy" id="6289"/>
    <lineage>
        <taxon>Eukaryota</taxon>
        <taxon>Metazoa</taxon>
        <taxon>Ecdysozoa</taxon>
        <taxon>Nematoda</taxon>
        <taxon>Chromadorea</taxon>
        <taxon>Rhabditida</taxon>
        <taxon>Rhabditina</taxon>
        <taxon>Rhabditomorpha</taxon>
        <taxon>Strongyloidea</taxon>
        <taxon>Trichostrongylidae</taxon>
        <taxon>Haemonchus</taxon>
    </lineage>
</organism>
<dbReference type="PANTHER" id="PTHR47331">
    <property type="entry name" value="PHD-TYPE DOMAIN-CONTAINING PROTEIN"/>
    <property type="match status" value="1"/>
</dbReference>
<dbReference type="OrthoDB" id="5869543at2759"/>
<dbReference type="InterPro" id="IPR036397">
    <property type="entry name" value="RNaseH_sf"/>
</dbReference>
<dbReference type="OMA" id="CMATRAT"/>
<dbReference type="PANTHER" id="PTHR47331:SF6">
    <property type="entry name" value="DOUBLECORTIN DOMAIN-CONTAINING PROTEIN"/>
    <property type="match status" value="1"/>
</dbReference>